<sequence length="69" mass="7362">VRPYLISDGGNVSVQNVDAGTGNVYLLLEGACGSCASSTVTMKMGIERVLKEKFEDKLGEVIQVDPDDE</sequence>
<evidence type="ECO:0000259" key="2">
    <source>
        <dbReference type="Pfam" id="PF01106"/>
    </source>
</evidence>
<protein>
    <recommendedName>
        <fullName evidence="2">NIF system FeS cluster assembly NifU C-terminal domain-containing protein</fullName>
    </recommendedName>
</protein>
<dbReference type="RefSeq" id="XP_002290354.1">
    <property type="nucleotide sequence ID" value="XM_002290318.1"/>
</dbReference>
<dbReference type="GO" id="GO:0051536">
    <property type="term" value="F:iron-sulfur cluster binding"/>
    <property type="evidence" value="ECO:0007669"/>
    <property type="project" value="InterPro"/>
</dbReference>
<reference evidence="3 4" key="1">
    <citation type="journal article" date="2004" name="Science">
        <title>The genome of the diatom Thalassiosira pseudonana: ecology, evolution, and metabolism.</title>
        <authorList>
            <person name="Armbrust E.V."/>
            <person name="Berges J.A."/>
            <person name="Bowler C."/>
            <person name="Green B.R."/>
            <person name="Martinez D."/>
            <person name="Putnam N.H."/>
            <person name="Zhou S."/>
            <person name="Allen A.E."/>
            <person name="Apt K.E."/>
            <person name="Bechner M."/>
            <person name="Brzezinski M.A."/>
            <person name="Chaal B.K."/>
            <person name="Chiovitti A."/>
            <person name="Davis A.K."/>
            <person name="Demarest M.S."/>
            <person name="Detter J.C."/>
            <person name="Glavina T."/>
            <person name="Goodstein D."/>
            <person name="Hadi M.Z."/>
            <person name="Hellsten U."/>
            <person name="Hildebrand M."/>
            <person name="Jenkins B.D."/>
            <person name="Jurka J."/>
            <person name="Kapitonov V.V."/>
            <person name="Kroger N."/>
            <person name="Lau W.W."/>
            <person name="Lane T.W."/>
            <person name="Larimer F.W."/>
            <person name="Lippmeier J.C."/>
            <person name="Lucas S."/>
            <person name="Medina M."/>
            <person name="Montsant A."/>
            <person name="Obornik M."/>
            <person name="Parker M.S."/>
            <person name="Palenik B."/>
            <person name="Pazour G.J."/>
            <person name="Richardson P.M."/>
            <person name="Rynearson T.A."/>
            <person name="Saito M.A."/>
            <person name="Schwartz D.C."/>
            <person name="Thamatrakoln K."/>
            <person name="Valentin K."/>
            <person name="Vardi A."/>
            <person name="Wilkerson F.P."/>
            <person name="Rokhsar D.S."/>
        </authorList>
    </citation>
    <scope>NUCLEOTIDE SEQUENCE [LARGE SCALE GENOMIC DNA]</scope>
    <source>
        <strain evidence="3 4">CCMP1335</strain>
    </source>
</reference>
<name>B8C3E3_THAPS</name>
<accession>B8C3E3</accession>
<dbReference type="Pfam" id="PF01106">
    <property type="entry name" value="NifU"/>
    <property type="match status" value="1"/>
</dbReference>
<dbReference type="STRING" id="35128.B8C3E3"/>
<feature type="domain" description="NIF system FeS cluster assembly NifU C-terminal" evidence="2">
    <location>
        <begin position="1"/>
        <end position="56"/>
    </location>
</feature>
<dbReference type="HOGENOM" id="CLU_060555_4_3_1"/>
<dbReference type="InterPro" id="IPR034904">
    <property type="entry name" value="FSCA_dom_sf"/>
</dbReference>
<dbReference type="EMBL" id="CM000642">
    <property type="protein sequence ID" value="EED92106.1"/>
    <property type="molecule type" value="Genomic_DNA"/>
</dbReference>
<proteinExistence type="inferred from homology"/>
<gene>
    <name evidence="3" type="ORF">THAPSDRAFT_20285</name>
</gene>
<dbReference type="GeneID" id="7448176"/>
<comment type="similarity">
    <text evidence="1">Belongs to the NifU family.</text>
</comment>
<dbReference type="Gene3D" id="3.30.300.130">
    <property type="entry name" value="Fe-S cluster assembly (FSCA)"/>
    <property type="match status" value="1"/>
</dbReference>
<dbReference type="KEGG" id="tps:THAPSDRAFT_20285"/>
<dbReference type="PANTHER" id="PTHR11178">
    <property type="entry name" value="IRON-SULFUR CLUSTER SCAFFOLD PROTEIN NFU-RELATED"/>
    <property type="match status" value="1"/>
</dbReference>
<dbReference type="GO" id="GO:0005506">
    <property type="term" value="F:iron ion binding"/>
    <property type="evidence" value="ECO:0007669"/>
    <property type="project" value="InterPro"/>
</dbReference>
<dbReference type="GO" id="GO:0016226">
    <property type="term" value="P:iron-sulfur cluster assembly"/>
    <property type="evidence" value="ECO:0007669"/>
    <property type="project" value="InterPro"/>
</dbReference>
<dbReference type="InParanoid" id="B8C3E3"/>
<dbReference type="eggNOG" id="KOG2358">
    <property type="taxonomic scope" value="Eukaryota"/>
</dbReference>
<evidence type="ECO:0000256" key="1">
    <source>
        <dbReference type="ARBA" id="ARBA00006420"/>
    </source>
</evidence>
<dbReference type="PaxDb" id="35128-Thaps20285"/>
<organism evidence="3 4">
    <name type="scientific">Thalassiosira pseudonana</name>
    <name type="common">Marine diatom</name>
    <name type="synonym">Cyclotella nana</name>
    <dbReference type="NCBI Taxonomy" id="35128"/>
    <lineage>
        <taxon>Eukaryota</taxon>
        <taxon>Sar</taxon>
        <taxon>Stramenopiles</taxon>
        <taxon>Ochrophyta</taxon>
        <taxon>Bacillariophyta</taxon>
        <taxon>Coscinodiscophyceae</taxon>
        <taxon>Thalassiosirophycidae</taxon>
        <taxon>Thalassiosirales</taxon>
        <taxon>Thalassiosiraceae</taxon>
        <taxon>Thalassiosira</taxon>
    </lineage>
</organism>
<dbReference type="InterPro" id="IPR001075">
    <property type="entry name" value="NIF_FeS_clus_asmbl_NifU_C"/>
</dbReference>
<dbReference type="Proteomes" id="UP000001449">
    <property type="component" value="Chromosome 5"/>
</dbReference>
<feature type="non-terminal residue" evidence="3">
    <location>
        <position position="1"/>
    </location>
</feature>
<dbReference type="OMA" id="GCPSTTI"/>
<evidence type="ECO:0000313" key="3">
    <source>
        <dbReference type="EMBL" id="EED92106.1"/>
    </source>
</evidence>
<dbReference type="AlphaFoldDB" id="B8C3E3"/>
<feature type="non-terminal residue" evidence="3">
    <location>
        <position position="69"/>
    </location>
</feature>
<evidence type="ECO:0000313" key="4">
    <source>
        <dbReference type="Proteomes" id="UP000001449"/>
    </source>
</evidence>
<dbReference type="PANTHER" id="PTHR11178:SF15">
    <property type="entry name" value="NIFU-LIKE PROTEIN 1, CHLOROPLASTIC"/>
    <property type="match status" value="1"/>
</dbReference>
<keyword evidence="4" id="KW-1185">Reference proteome</keyword>
<dbReference type="SUPFAM" id="SSF117916">
    <property type="entry name" value="Fe-S cluster assembly (FSCA) domain-like"/>
    <property type="match status" value="1"/>
</dbReference>
<reference evidence="3 4" key="2">
    <citation type="journal article" date="2008" name="Nature">
        <title>The Phaeodactylum genome reveals the evolutionary history of diatom genomes.</title>
        <authorList>
            <person name="Bowler C."/>
            <person name="Allen A.E."/>
            <person name="Badger J.H."/>
            <person name="Grimwood J."/>
            <person name="Jabbari K."/>
            <person name="Kuo A."/>
            <person name="Maheswari U."/>
            <person name="Martens C."/>
            <person name="Maumus F."/>
            <person name="Otillar R.P."/>
            <person name="Rayko E."/>
            <person name="Salamov A."/>
            <person name="Vandepoele K."/>
            <person name="Beszteri B."/>
            <person name="Gruber A."/>
            <person name="Heijde M."/>
            <person name="Katinka M."/>
            <person name="Mock T."/>
            <person name="Valentin K."/>
            <person name="Verret F."/>
            <person name="Berges J.A."/>
            <person name="Brownlee C."/>
            <person name="Cadoret J.P."/>
            <person name="Chiovitti A."/>
            <person name="Choi C.J."/>
            <person name="Coesel S."/>
            <person name="De Martino A."/>
            <person name="Detter J.C."/>
            <person name="Durkin C."/>
            <person name="Falciatore A."/>
            <person name="Fournet J."/>
            <person name="Haruta M."/>
            <person name="Huysman M.J."/>
            <person name="Jenkins B.D."/>
            <person name="Jiroutova K."/>
            <person name="Jorgensen R.E."/>
            <person name="Joubert Y."/>
            <person name="Kaplan A."/>
            <person name="Kroger N."/>
            <person name="Kroth P.G."/>
            <person name="La Roche J."/>
            <person name="Lindquist E."/>
            <person name="Lommer M."/>
            <person name="Martin-Jezequel V."/>
            <person name="Lopez P.J."/>
            <person name="Lucas S."/>
            <person name="Mangogna M."/>
            <person name="McGinnis K."/>
            <person name="Medlin L.K."/>
            <person name="Montsant A."/>
            <person name="Oudot-Le Secq M.P."/>
            <person name="Napoli C."/>
            <person name="Obornik M."/>
            <person name="Parker M.S."/>
            <person name="Petit J.L."/>
            <person name="Porcel B.M."/>
            <person name="Poulsen N."/>
            <person name="Robison M."/>
            <person name="Rychlewski L."/>
            <person name="Rynearson T.A."/>
            <person name="Schmutz J."/>
            <person name="Shapiro H."/>
            <person name="Siaut M."/>
            <person name="Stanley M."/>
            <person name="Sussman M.R."/>
            <person name="Taylor A.R."/>
            <person name="Vardi A."/>
            <person name="von Dassow P."/>
            <person name="Vyverman W."/>
            <person name="Willis A."/>
            <person name="Wyrwicz L.S."/>
            <person name="Rokhsar D.S."/>
            <person name="Weissenbach J."/>
            <person name="Armbrust E.V."/>
            <person name="Green B.R."/>
            <person name="Van de Peer Y."/>
            <person name="Grigoriev I.V."/>
        </authorList>
    </citation>
    <scope>NUCLEOTIDE SEQUENCE [LARGE SCALE GENOMIC DNA]</scope>
    <source>
        <strain evidence="3 4">CCMP1335</strain>
    </source>
</reference>